<protein>
    <recommendedName>
        <fullName evidence="3">GIY-YIG homing endonuclease</fullName>
    </recommendedName>
</protein>
<dbReference type="EMBL" id="JARQZJ010000006">
    <property type="protein sequence ID" value="KAK9871466.1"/>
    <property type="molecule type" value="Genomic_DNA"/>
</dbReference>
<evidence type="ECO:0000313" key="2">
    <source>
        <dbReference type="Proteomes" id="UP001431783"/>
    </source>
</evidence>
<organism evidence="1 2">
    <name type="scientific">Henosepilachna vigintioctopunctata</name>
    <dbReference type="NCBI Taxonomy" id="420089"/>
    <lineage>
        <taxon>Eukaryota</taxon>
        <taxon>Metazoa</taxon>
        <taxon>Ecdysozoa</taxon>
        <taxon>Arthropoda</taxon>
        <taxon>Hexapoda</taxon>
        <taxon>Insecta</taxon>
        <taxon>Pterygota</taxon>
        <taxon>Neoptera</taxon>
        <taxon>Endopterygota</taxon>
        <taxon>Coleoptera</taxon>
        <taxon>Polyphaga</taxon>
        <taxon>Cucujiformia</taxon>
        <taxon>Coccinelloidea</taxon>
        <taxon>Coccinellidae</taxon>
        <taxon>Epilachninae</taxon>
        <taxon>Epilachnini</taxon>
        <taxon>Henosepilachna</taxon>
    </lineage>
</organism>
<sequence length="223" mass="26366">MYGYHNFTNIPVYQAYIFNANISDHKAQILETNVFSKTKQNTHKRRILNPQNIEIFKRSLLEKDWHEVINMKNANKKFEIYIFCLQLNNCCPLRSFSQYRKFDYSRSLHHMKSTLDLIREAYLKNKDDNTLTLFKIHREQYLEAAQVERRIRNENKIAAAKNKQNVTWQVINNETGLSKKMSHEGVPSAQIFNEHFIGVGTNISKQIPDTSTSFIDFLKKFNI</sequence>
<gene>
    <name evidence="1" type="ORF">WA026_012840</name>
</gene>
<reference evidence="1 2" key="1">
    <citation type="submission" date="2023-03" db="EMBL/GenBank/DDBJ databases">
        <title>Genome insight into feeding habits of ladybird beetles.</title>
        <authorList>
            <person name="Li H.-S."/>
            <person name="Huang Y.-H."/>
            <person name="Pang H."/>
        </authorList>
    </citation>
    <scope>NUCLEOTIDE SEQUENCE [LARGE SCALE GENOMIC DNA]</scope>
    <source>
        <strain evidence="1">SYSU_2023b</strain>
        <tissue evidence="1">Whole body</tissue>
    </source>
</reference>
<name>A0AAW1TK06_9CUCU</name>
<evidence type="ECO:0000313" key="1">
    <source>
        <dbReference type="EMBL" id="KAK9871466.1"/>
    </source>
</evidence>
<evidence type="ECO:0008006" key="3">
    <source>
        <dbReference type="Google" id="ProtNLM"/>
    </source>
</evidence>
<dbReference type="Proteomes" id="UP001431783">
    <property type="component" value="Unassembled WGS sequence"/>
</dbReference>
<keyword evidence="2" id="KW-1185">Reference proteome</keyword>
<accession>A0AAW1TK06</accession>
<proteinExistence type="predicted"/>
<comment type="caution">
    <text evidence="1">The sequence shown here is derived from an EMBL/GenBank/DDBJ whole genome shotgun (WGS) entry which is preliminary data.</text>
</comment>
<dbReference type="AlphaFoldDB" id="A0AAW1TK06"/>